<protein>
    <submittedName>
        <fullName evidence="1">Uncharacterized protein</fullName>
    </submittedName>
</protein>
<sequence>MVLLSVSGSSTLNFFLPFLTPPPSLTLSRTPNHLGFRLQLRLPSRPLVSSLSPPSPPHALPAASSLPLGELVERDWSFVEEDATNSYEQRADKGRRIIAAADVETGSRVLAAFPTASFVDRLVESAPCEHMVAIHESLFVLAMIKEGHDRVRCWQGGIDVIPEKFYPFDSVFVCYFPGMGVTIETLLASLAGKCSPGARVVLSFDQGREVVEQKHKQQFPDLLTNNLPDRISLEQTAREHLFQIIEFVDEPSFYLAVLEFHH</sequence>
<dbReference type="PANTHER" id="PTHR37217">
    <property type="entry name" value="EXPRESSED PROTEIN"/>
    <property type="match status" value="1"/>
</dbReference>
<evidence type="ECO:0000313" key="2">
    <source>
        <dbReference type="Proteomes" id="UP000734854"/>
    </source>
</evidence>
<proteinExistence type="predicted"/>
<accession>A0A8J5LQT3</accession>
<organism evidence="1 2">
    <name type="scientific">Zingiber officinale</name>
    <name type="common">Ginger</name>
    <name type="synonym">Amomum zingiber</name>
    <dbReference type="NCBI Taxonomy" id="94328"/>
    <lineage>
        <taxon>Eukaryota</taxon>
        <taxon>Viridiplantae</taxon>
        <taxon>Streptophyta</taxon>
        <taxon>Embryophyta</taxon>
        <taxon>Tracheophyta</taxon>
        <taxon>Spermatophyta</taxon>
        <taxon>Magnoliopsida</taxon>
        <taxon>Liliopsida</taxon>
        <taxon>Zingiberales</taxon>
        <taxon>Zingiberaceae</taxon>
        <taxon>Zingiber</taxon>
    </lineage>
</organism>
<dbReference type="AlphaFoldDB" id="A0A8J5LQT3"/>
<dbReference type="EMBL" id="JACMSC010000002">
    <property type="protein sequence ID" value="KAG6534580.1"/>
    <property type="molecule type" value="Genomic_DNA"/>
</dbReference>
<gene>
    <name evidence="1" type="ORF">ZIOFF_008483</name>
</gene>
<evidence type="ECO:0000313" key="1">
    <source>
        <dbReference type="EMBL" id="KAG6534580.1"/>
    </source>
</evidence>
<dbReference type="PANTHER" id="PTHR37217:SF1">
    <property type="entry name" value="EXPRESSED PROTEIN"/>
    <property type="match status" value="1"/>
</dbReference>
<reference evidence="1 2" key="1">
    <citation type="submission" date="2020-08" db="EMBL/GenBank/DDBJ databases">
        <title>Plant Genome Project.</title>
        <authorList>
            <person name="Zhang R.-G."/>
        </authorList>
    </citation>
    <scope>NUCLEOTIDE SEQUENCE [LARGE SCALE GENOMIC DNA]</scope>
    <source>
        <tissue evidence="1">Rhizome</tissue>
    </source>
</reference>
<keyword evidence="2" id="KW-1185">Reference proteome</keyword>
<dbReference type="OrthoDB" id="276388at2759"/>
<comment type="caution">
    <text evidence="1">The sequence shown here is derived from an EMBL/GenBank/DDBJ whole genome shotgun (WGS) entry which is preliminary data.</text>
</comment>
<dbReference type="Proteomes" id="UP000734854">
    <property type="component" value="Unassembled WGS sequence"/>
</dbReference>
<dbReference type="GO" id="GO:0009507">
    <property type="term" value="C:chloroplast"/>
    <property type="evidence" value="ECO:0007669"/>
    <property type="project" value="TreeGrafter"/>
</dbReference>
<name>A0A8J5LQT3_ZINOF</name>